<evidence type="ECO:0000313" key="2">
    <source>
        <dbReference type="Proteomes" id="UP000238042"/>
    </source>
</evidence>
<gene>
    <name evidence="1" type="ORF">C4S77_00045</name>
</gene>
<dbReference type="Proteomes" id="UP000238042">
    <property type="component" value="Unassembled WGS sequence"/>
</dbReference>
<dbReference type="EMBL" id="PSZM01000001">
    <property type="protein sequence ID" value="PQL95586.1"/>
    <property type="molecule type" value="Genomic_DNA"/>
</dbReference>
<proteinExistence type="predicted"/>
<sequence>MSEAYAEKATGKVRGIIGDDLRPDNIWENFEKGKLMNSENVTSVEIIDPKTGKSKGFIKGGPNCP</sequence>
<accession>A0A2S8AH29</accession>
<organism evidence="1 2">
    <name type="scientific">Apibacter adventoris</name>
    <dbReference type="NCBI Taxonomy" id="1679466"/>
    <lineage>
        <taxon>Bacteria</taxon>
        <taxon>Pseudomonadati</taxon>
        <taxon>Bacteroidota</taxon>
        <taxon>Flavobacteriia</taxon>
        <taxon>Flavobacteriales</taxon>
        <taxon>Weeksellaceae</taxon>
        <taxon>Apibacter</taxon>
    </lineage>
</organism>
<protein>
    <submittedName>
        <fullName evidence="1">Uncharacterized protein</fullName>
    </submittedName>
</protein>
<keyword evidence="2" id="KW-1185">Reference proteome</keyword>
<name>A0A2S8AH29_9FLAO</name>
<evidence type="ECO:0000313" key="1">
    <source>
        <dbReference type="EMBL" id="PQL95586.1"/>
    </source>
</evidence>
<dbReference type="OrthoDB" id="4745173at2"/>
<reference evidence="1 2" key="1">
    <citation type="submission" date="2018-02" db="EMBL/GenBank/DDBJ databases">
        <title>Genome sequences of Apibacter spp., gut symbionts of Asian honey bees.</title>
        <authorList>
            <person name="Kwong W.K."/>
            <person name="Steele M.I."/>
            <person name="Moran N.A."/>
        </authorList>
    </citation>
    <scope>NUCLEOTIDE SEQUENCE [LARGE SCALE GENOMIC DNA]</scope>
    <source>
        <strain evidence="2">wkB301</strain>
    </source>
</reference>
<dbReference type="AlphaFoldDB" id="A0A2S8AH29"/>
<comment type="caution">
    <text evidence="1">The sequence shown here is derived from an EMBL/GenBank/DDBJ whole genome shotgun (WGS) entry which is preliminary data.</text>
</comment>